<evidence type="ECO:0000313" key="3">
    <source>
        <dbReference type="Proteomes" id="UP001487740"/>
    </source>
</evidence>
<accession>A0AAW0TDF0</accession>
<name>A0AAW0TDF0_SCYPA</name>
<organism evidence="2 3">
    <name type="scientific">Scylla paramamosain</name>
    <name type="common">Mud crab</name>
    <dbReference type="NCBI Taxonomy" id="85552"/>
    <lineage>
        <taxon>Eukaryota</taxon>
        <taxon>Metazoa</taxon>
        <taxon>Ecdysozoa</taxon>
        <taxon>Arthropoda</taxon>
        <taxon>Crustacea</taxon>
        <taxon>Multicrustacea</taxon>
        <taxon>Malacostraca</taxon>
        <taxon>Eumalacostraca</taxon>
        <taxon>Eucarida</taxon>
        <taxon>Decapoda</taxon>
        <taxon>Pleocyemata</taxon>
        <taxon>Brachyura</taxon>
        <taxon>Eubrachyura</taxon>
        <taxon>Portunoidea</taxon>
        <taxon>Portunidae</taxon>
        <taxon>Portuninae</taxon>
        <taxon>Scylla</taxon>
    </lineage>
</organism>
<gene>
    <name evidence="2" type="ORF">O3P69_016470</name>
</gene>
<feature type="region of interest" description="Disordered" evidence="1">
    <location>
        <begin position="60"/>
        <end position="96"/>
    </location>
</feature>
<sequence length="181" mass="19245">MLAPGPAIHGTEITSGKNAVTKRGDKTQVPAKHHARGQLAGSVTEAGWVVEAPQEKDYVTNGWSPQEIGRMRGGRGGEGGRNSHVRESGRGGEATRSHTPQFLLACGVDRTSVYVLPPSLNTACLLCVAGGRCCVSAGDAIRLHRDEVLDILTERRRAVLISGMSPVCGEWRRLRVTVVGA</sequence>
<dbReference type="EMBL" id="JARAKH010000032">
    <property type="protein sequence ID" value="KAK8385714.1"/>
    <property type="molecule type" value="Genomic_DNA"/>
</dbReference>
<protein>
    <submittedName>
        <fullName evidence="2">Uncharacterized protein</fullName>
    </submittedName>
</protein>
<comment type="caution">
    <text evidence="2">The sequence shown here is derived from an EMBL/GenBank/DDBJ whole genome shotgun (WGS) entry which is preliminary data.</text>
</comment>
<evidence type="ECO:0000313" key="2">
    <source>
        <dbReference type="EMBL" id="KAK8385714.1"/>
    </source>
</evidence>
<reference evidence="2 3" key="1">
    <citation type="submission" date="2023-03" db="EMBL/GenBank/DDBJ databases">
        <title>High-quality genome of Scylla paramamosain provides insights in environmental adaptation.</title>
        <authorList>
            <person name="Zhang L."/>
        </authorList>
    </citation>
    <scope>NUCLEOTIDE SEQUENCE [LARGE SCALE GENOMIC DNA]</scope>
    <source>
        <strain evidence="2">LZ_2023a</strain>
        <tissue evidence="2">Muscle</tissue>
    </source>
</reference>
<keyword evidence="3" id="KW-1185">Reference proteome</keyword>
<dbReference type="Proteomes" id="UP001487740">
    <property type="component" value="Unassembled WGS sequence"/>
</dbReference>
<dbReference type="AlphaFoldDB" id="A0AAW0TDF0"/>
<evidence type="ECO:0000256" key="1">
    <source>
        <dbReference type="SAM" id="MobiDB-lite"/>
    </source>
</evidence>
<feature type="compositionally biased region" description="Basic and acidic residues" evidence="1">
    <location>
        <begin position="84"/>
        <end position="96"/>
    </location>
</feature>
<proteinExistence type="predicted"/>